<dbReference type="Gene3D" id="3.30.530.20">
    <property type="match status" value="1"/>
</dbReference>
<organism evidence="1 2">
    <name type="scientific">Kitasatospora paranensis</name>
    <dbReference type="NCBI Taxonomy" id="258053"/>
    <lineage>
        <taxon>Bacteria</taxon>
        <taxon>Bacillati</taxon>
        <taxon>Actinomycetota</taxon>
        <taxon>Actinomycetes</taxon>
        <taxon>Kitasatosporales</taxon>
        <taxon>Streptomycetaceae</taxon>
        <taxon>Kitasatospora</taxon>
    </lineage>
</organism>
<dbReference type="SUPFAM" id="SSF55961">
    <property type="entry name" value="Bet v1-like"/>
    <property type="match status" value="1"/>
</dbReference>
<protein>
    <submittedName>
        <fullName evidence="1">SRPBCC family protein</fullName>
    </submittedName>
</protein>
<name>A0ABW2FVE4_9ACTN</name>
<keyword evidence="2" id="KW-1185">Reference proteome</keyword>
<accession>A0ABW2FVE4</accession>
<dbReference type="Pfam" id="PF10604">
    <property type="entry name" value="Polyketide_cyc2"/>
    <property type="match status" value="1"/>
</dbReference>
<gene>
    <name evidence="1" type="ORF">ACFQMG_12620</name>
</gene>
<dbReference type="InterPro" id="IPR019587">
    <property type="entry name" value="Polyketide_cyclase/dehydratase"/>
</dbReference>
<dbReference type="RefSeq" id="WP_380231083.1">
    <property type="nucleotide sequence ID" value="NZ_JBHSVH010000002.1"/>
</dbReference>
<proteinExistence type="predicted"/>
<dbReference type="Proteomes" id="UP001596435">
    <property type="component" value="Unassembled WGS sequence"/>
</dbReference>
<dbReference type="EMBL" id="JBHTAJ010000019">
    <property type="protein sequence ID" value="MFC7180397.1"/>
    <property type="molecule type" value="Genomic_DNA"/>
</dbReference>
<evidence type="ECO:0000313" key="2">
    <source>
        <dbReference type="Proteomes" id="UP001596435"/>
    </source>
</evidence>
<reference evidence="2" key="1">
    <citation type="journal article" date="2019" name="Int. J. Syst. Evol. Microbiol.">
        <title>The Global Catalogue of Microorganisms (GCM) 10K type strain sequencing project: providing services to taxonomists for standard genome sequencing and annotation.</title>
        <authorList>
            <consortium name="The Broad Institute Genomics Platform"/>
            <consortium name="The Broad Institute Genome Sequencing Center for Infectious Disease"/>
            <person name="Wu L."/>
            <person name="Ma J."/>
        </authorList>
    </citation>
    <scope>NUCLEOTIDE SEQUENCE [LARGE SCALE GENOMIC DNA]</scope>
    <source>
        <strain evidence="2">CGMCC 1.12859</strain>
    </source>
</reference>
<evidence type="ECO:0000313" key="1">
    <source>
        <dbReference type="EMBL" id="MFC7180397.1"/>
    </source>
</evidence>
<comment type="caution">
    <text evidence="1">The sequence shown here is derived from an EMBL/GenBank/DDBJ whole genome shotgun (WGS) entry which is preliminary data.</text>
</comment>
<sequence>MNSDDILQPGGWPVAEFDDVRALRVLAATVPGAAVHETVLDSPLEEVWAVAADLAGAMPRWLPDIHSVQLSQQGDEAIVVGHTRLRARFDIELRPGWCLMQSRFLLGGMAATEEPDGTRFAFLGAFRVPAAGPLGTVIRPLTRRLGRRSLRRFESLVRAAAASRAESDGIVAAHGEWSSGRSDIAGGEEAPYDDR</sequence>
<dbReference type="InterPro" id="IPR023393">
    <property type="entry name" value="START-like_dom_sf"/>
</dbReference>